<dbReference type="AlphaFoldDB" id="A0A4C1ZX05"/>
<organism evidence="1 2">
    <name type="scientific">Eumeta variegata</name>
    <name type="common">Bagworm moth</name>
    <name type="synonym">Eumeta japonica</name>
    <dbReference type="NCBI Taxonomy" id="151549"/>
    <lineage>
        <taxon>Eukaryota</taxon>
        <taxon>Metazoa</taxon>
        <taxon>Ecdysozoa</taxon>
        <taxon>Arthropoda</taxon>
        <taxon>Hexapoda</taxon>
        <taxon>Insecta</taxon>
        <taxon>Pterygota</taxon>
        <taxon>Neoptera</taxon>
        <taxon>Endopterygota</taxon>
        <taxon>Lepidoptera</taxon>
        <taxon>Glossata</taxon>
        <taxon>Ditrysia</taxon>
        <taxon>Tineoidea</taxon>
        <taxon>Psychidae</taxon>
        <taxon>Oiketicinae</taxon>
        <taxon>Eumeta</taxon>
    </lineage>
</organism>
<protein>
    <submittedName>
        <fullName evidence="1">Uncharacterized protein</fullName>
    </submittedName>
</protein>
<keyword evidence="2" id="KW-1185">Reference proteome</keyword>
<comment type="caution">
    <text evidence="1">The sequence shown here is derived from an EMBL/GenBank/DDBJ whole genome shotgun (WGS) entry which is preliminary data.</text>
</comment>
<proteinExistence type="predicted"/>
<reference evidence="1 2" key="1">
    <citation type="journal article" date="2019" name="Commun. Biol.">
        <title>The bagworm genome reveals a unique fibroin gene that provides high tensile strength.</title>
        <authorList>
            <person name="Kono N."/>
            <person name="Nakamura H."/>
            <person name="Ohtoshi R."/>
            <person name="Tomita M."/>
            <person name="Numata K."/>
            <person name="Arakawa K."/>
        </authorList>
    </citation>
    <scope>NUCLEOTIDE SEQUENCE [LARGE SCALE GENOMIC DNA]</scope>
</reference>
<gene>
    <name evidence="1" type="ORF">EVAR_73781_1</name>
</gene>
<name>A0A4C1ZX05_EUMVA</name>
<evidence type="ECO:0000313" key="1">
    <source>
        <dbReference type="EMBL" id="GBP92520.1"/>
    </source>
</evidence>
<accession>A0A4C1ZX05</accession>
<dbReference type="Proteomes" id="UP000299102">
    <property type="component" value="Unassembled WGS sequence"/>
</dbReference>
<dbReference type="EMBL" id="BGZK01002280">
    <property type="protein sequence ID" value="GBP92520.1"/>
    <property type="molecule type" value="Genomic_DNA"/>
</dbReference>
<evidence type="ECO:0000313" key="2">
    <source>
        <dbReference type="Proteomes" id="UP000299102"/>
    </source>
</evidence>
<sequence length="112" mass="12092">MIIFLLSVNHSEKNSLTVDRSNRPILEARSSVVRSSDPGLGLSVVTESRRHGAIRMCWTNGALISVIKTSSCDSGYRSSFGRQGRAICAYANAEPAAPAPLFRTARPSTARI</sequence>